<sequence length="346" mass="38847">MCINIRAVTNTLYQVRHENSTHINLGNMREDNSGLKTRVLVVGGTGSLGRRIVTACLAEGHETYVLQRPEIGVDLEKVQLLHSFKRLGARLVEASFTDHQSLVSSVKQVDVVVSAMSGVHFRSHNILVQLKLVEAIKEAGNIKRFLPSEFGMDPPRMGHAIPPGRETFDQKMEVRNAIEMAGIPHTYIVGACFAAYFVGNLSQMGTLIPPKKKVNIYGDGNVKVVFADENDIAKYTAKTLNDPRTINKTVYLRPADNILTQMELVKIWEKLTGKELEKTNIFANDFLADIEDENKGIPHKAGLGHFYHIFYEGCLTDHEVGDDEEASRLYPDVKYTRMDEYLKIFV</sequence>
<keyword evidence="6" id="KW-1185">Reference proteome</keyword>
<evidence type="ECO:0000256" key="3">
    <source>
        <dbReference type="ARBA" id="ARBA00023002"/>
    </source>
</evidence>
<dbReference type="PANTHER" id="PTHR43349:SF4">
    <property type="entry name" value="PINORESINOL REDUCTASE 1-RELATED"/>
    <property type="match status" value="1"/>
</dbReference>
<evidence type="ECO:0000313" key="5">
    <source>
        <dbReference type="EMBL" id="CAH2079409.1"/>
    </source>
</evidence>
<dbReference type="Gene3D" id="3.90.25.10">
    <property type="entry name" value="UDP-galactose 4-epimerase, domain 1"/>
    <property type="match status" value="1"/>
</dbReference>
<dbReference type="SUPFAM" id="SSF51735">
    <property type="entry name" value="NAD(P)-binding Rossmann-fold domains"/>
    <property type="match status" value="1"/>
</dbReference>
<evidence type="ECO:0000259" key="4">
    <source>
        <dbReference type="Pfam" id="PF05368"/>
    </source>
</evidence>
<dbReference type="InterPro" id="IPR045312">
    <property type="entry name" value="PCBER-like"/>
</dbReference>
<dbReference type="CDD" id="cd05259">
    <property type="entry name" value="PCBER_SDR_a"/>
    <property type="match status" value="1"/>
</dbReference>
<dbReference type="GO" id="GO:0009807">
    <property type="term" value="P:lignan biosynthetic process"/>
    <property type="evidence" value="ECO:0007669"/>
    <property type="project" value="UniProtKB-ARBA"/>
</dbReference>
<evidence type="ECO:0000313" key="6">
    <source>
        <dbReference type="Proteomes" id="UP000836841"/>
    </source>
</evidence>
<dbReference type="EMBL" id="OU466863">
    <property type="protein sequence ID" value="CAH2079409.1"/>
    <property type="molecule type" value="Genomic_DNA"/>
</dbReference>
<comment type="similarity">
    <text evidence="1">Belongs to the NmrA-type oxidoreductase family. Isoflavone reductase subfamily.</text>
</comment>
<dbReference type="GO" id="GO:0010283">
    <property type="term" value="F:pinoresinol reductase activity"/>
    <property type="evidence" value="ECO:0007669"/>
    <property type="project" value="UniProtKB-ARBA"/>
</dbReference>
<feature type="domain" description="NmrA-like" evidence="4">
    <location>
        <begin position="36"/>
        <end position="342"/>
    </location>
</feature>
<dbReference type="InterPro" id="IPR050608">
    <property type="entry name" value="NmrA-type/Isoflavone_red_sf"/>
</dbReference>
<keyword evidence="2" id="KW-0521">NADP</keyword>
<dbReference type="InterPro" id="IPR008030">
    <property type="entry name" value="NmrA-like"/>
</dbReference>
<evidence type="ECO:0000256" key="1">
    <source>
        <dbReference type="ARBA" id="ARBA00005725"/>
    </source>
</evidence>
<gene>
    <name evidence="5" type="ORF">TAV2_LOCUS23285</name>
</gene>
<dbReference type="InterPro" id="IPR036291">
    <property type="entry name" value="NAD(P)-bd_dom_sf"/>
</dbReference>
<name>A0AAU9T9K3_THLAR</name>
<evidence type="ECO:0000256" key="2">
    <source>
        <dbReference type="ARBA" id="ARBA00022857"/>
    </source>
</evidence>
<dbReference type="Pfam" id="PF05368">
    <property type="entry name" value="NmrA"/>
    <property type="match status" value="1"/>
</dbReference>
<protein>
    <recommendedName>
        <fullName evidence="4">NmrA-like domain-containing protein</fullName>
    </recommendedName>
</protein>
<accession>A0AAU9T9K3</accession>
<proteinExistence type="inferred from homology"/>
<dbReference type="AlphaFoldDB" id="A0AAU9T9K3"/>
<reference evidence="5 6" key="1">
    <citation type="submission" date="2022-03" db="EMBL/GenBank/DDBJ databases">
        <authorList>
            <person name="Nunn A."/>
            <person name="Chopra R."/>
            <person name="Nunn A."/>
            <person name="Contreras Garrido A."/>
        </authorList>
    </citation>
    <scope>NUCLEOTIDE SEQUENCE [LARGE SCALE GENOMIC DNA]</scope>
</reference>
<dbReference type="Gene3D" id="3.40.50.720">
    <property type="entry name" value="NAD(P)-binding Rossmann-like Domain"/>
    <property type="match status" value="1"/>
</dbReference>
<dbReference type="Proteomes" id="UP000836841">
    <property type="component" value="Chromosome 7"/>
</dbReference>
<keyword evidence="3" id="KW-0560">Oxidoreductase</keyword>
<organism evidence="5 6">
    <name type="scientific">Thlaspi arvense</name>
    <name type="common">Field penny-cress</name>
    <dbReference type="NCBI Taxonomy" id="13288"/>
    <lineage>
        <taxon>Eukaryota</taxon>
        <taxon>Viridiplantae</taxon>
        <taxon>Streptophyta</taxon>
        <taxon>Embryophyta</taxon>
        <taxon>Tracheophyta</taxon>
        <taxon>Spermatophyta</taxon>
        <taxon>Magnoliopsida</taxon>
        <taxon>eudicotyledons</taxon>
        <taxon>Gunneridae</taxon>
        <taxon>Pentapetalae</taxon>
        <taxon>rosids</taxon>
        <taxon>malvids</taxon>
        <taxon>Brassicales</taxon>
        <taxon>Brassicaceae</taxon>
        <taxon>Thlaspideae</taxon>
        <taxon>Thlaspi</taxon>
    </lineage>
</organism>
<dbReference type="PANTHER" id="PTHR43349">
    <property type="entry name" value="PINORESINOL REDUCTASE-RELATED"/>
    <property type="match status" value="1"/>
</dbReference>